<sequence>MRTKFFIFIFTGIIFAGGLLLCSNIKTKEIQFEPRQEFSNEIKISKTFKVKPGYKLIVESDIADVSILSHQNDEVDVNFYASGSSKYLKDLKVDFEEGEGTLTIKVKRKREFKFFNFLSEWGIEKAELKILTPQNINAEVKTAGGDAHCEGLKGEISISCAGGDIKLKNHTGSARLSSAGGDIIANDINGELEAKSAGGDIIVRKLSGSIVAKSSGGDVKVELINAMGESEISTAGGDVIISAPSNLNAYVDLNATGGDIEIDFPLKLEKKNHDKLKGWIGDVKTGTKIKASSSGGDIEFRIRKGEI</sequence>
<evidence type="ECO:0000259" key="1">
    <source>
        <dbReference type="Pfam" id="PF13349"/>
    </source>
</evidence>
<evidence type="ECO:0000313" key="2">
    <source>
        <dbReference type="EMBL" id="CUU03449.1"/>
    </source>
</evidence>
<dbReference type="PANTHER" id="PTHR34094:SF1">
    <property type="entry name" value="PROTEIN FAM185A"/>
    <property type="match status" value="1"/>
</dbReference>
<dbReference type="Proteomes" id="UP000320623">
    <property type="component" value="Unassembled WGS sequence"/>
</dbReference>
<dbReference type="STRING" id="1643428.GCA_001442855_00732"/>
<organism evidence="2 3">
    <name type="scientific">Candidatus Thermokryptus mobilis</name>
    <dbReference type="NCBI Taxonomy" id="1643428"/>
    <lineage>
        <taxon>Bacteria</taxon>
        <taxon>Pseudomonadati</taxon>
        <taxon>Candidatus Kryptoniota</taxon>
        <taxon>Candidatus Thermokryptus</taxon>
    </lineage>
</organism>
<reference evidence="3" key="1">
    <citation type="submission" date="2015-11" db="EMBL/GenBank/DDBJ databases">
        <authorList>
            <person name="Varghese N."/>
        </authorList>
    </citation>
    <scope>NUCLEOTIDE SEQUENCE [LARGE SCALE GENOMIC DNA]</scope>
</reference>
<gene>
    <name evidence="2" type="ORF">JGI1_00752</name>
</gene>
<dbReference type="PANTHER" id="PTHR34094">
    <property type="match status" value="1"/>
</dbReference>
<dbReference type="Pfam" id="PF13349">
    <property type="entry name" value="DUF4097"/>
    <property type="match status" value="1"/>
</dbReference>
<dbReference type="RefSeq" id="WP_219916501.1">
    <property type="nucleotide sequence ID" value="NZ_FAOO01000004.1"/>
</dbReference>
<name>A0A0S4MXB2_9BACT</name>
<dbReference type="EMBL" id="FAOO01000004">
    <property type="protein sequence ID" value="CUU03449.1"/>
    <property type="molecule type" value="Genomic_DNA"/>
</dbReference>
<feature type="domain" description="DUF4097" evidence="1">
    <location>
        <begin position="56"/>
        <end position="299"/>
    </location>
</feature>
<dbReference type="AlphaFoldDB" id="A0A0S4MXB2"/>
<evidence type="ECO:0000313" key="3">
    <source>
        <dbReference type="Proteomes" id="UP000320623"/>
    </source>
</evidence>
<protein>
    <submittedName>
        <fullName evidence="2">Putative adhesin</fullName>
    </submittedName>
</protein>
<dbReference type="InterPro" id="IPR025164">
    <property type="entry name" value="Toastrack_DUF4097"/>
</dbReference>
<proteinExistence type="predicted"/>
<keyword evidence="3" id="KW-1185">Reference proteome</keyword>
<accession>A0A0S4MXB2</accession>